<comment type="caution">
    <text evidence="3">The sequence shown here is derived from an EMBL/GenBank/DDBJ whole genome shotgun (WGS) entry which is preliminary data.</text>
</comment>
<dbReference type="RefSeq" id="WP_262848997.1">
    <property type="nucleotide sequence ID" value="NZ_JANZYP010000080.1"/>
</dbReference>
<dbReference type="EMBL" id="JBHSFN010000044">
    <property type="protein sequence ID" value="MFC4592253.1"/>
    <property type="molecule type" value="Genomic_DNA"/>
</dbReference>
<evidence type="ECO:0000256" key="1">
    <source>
        <dbReference type="SAM" id="MobiDB-lite"/>
    </source>
</evidence>
<evidence type="ECO:0000313" key="4">
    <source>
        <dbReference type="Proteomes" id="UP001595891"/>
    </source>
</evidence>
<evidence type="ECO:0000256" key="2">
    <source>
        <dbReference type="SAM" id="Phobius"/>
    </source>
</evidence>
<protein>
    <submittedName>
        <fullName evidence="3">Uncharacterized protein</fullName>
    </submittedName>
</protein>
<name>A0ABV9ESW8_9ACTN</name>
<reference evidence="4" key="1">
    <citation type="journal article" date="2019" name="Int. J. Syst. Evol. Microbiol.">
        <title>The Global Catalogue of Microorganisms (GCM) 10K type strain sequencing project: providing services to taxonomists for standard genome sequencing and annotation.</title>
        <authorList>
            <consortium name="The Broad Institute Genomics Platform"/>
            <consortium name="The Broad Institute Genome Sequencing Center for Infectious Disease"/>
            <person name="Wu L."/>
            <person name="Ma J."/>
        </authorList>
    </citation>
    <scope>NUCLEOTIDE SEQUENCE [LARGE SCALE GENOMIC DNA]</scope>
    <source>
        <strain evidence="4">CCUG 49560</strain>
    </source>
</reference>
<accession>A0ABV9ESW8</accession>
<organism evidence="3 4">
    <name type="scientific">Sphaerisporangium corydalis</name>
    <dbReference type="NCBI Taxonomy" id="1441875"/>
    <lineage>
        <taxon>Bacteria</taxon>
        <taxon>Bacillati</taxon>
        <taxon>Actinomycetota</taxon>
        <taxon>Actinomycetes</taxon>
        <taxon>Streptosporangiales</taxon>
        <taxon>Streptosporangiaceae</taxon>
        <taxon>Sphaerisporangium</taxon>
    </lineage>
</organism>
<keyword evidence="2" id="KW-0472">Membrane</keyword>
<dbReference type="Proteomes" id="UP001595891">
    <property type="component" value="Unassembled WGS sequence"/>
</dbReference>
<feature type="transmembrane region" description="Helical" evidence="2">
    <location>
        <begin position="21"/>
        <end position="42"/>
    </location>
</feature>
<keyword evidence="2" id="KW-1133">Transmembrane helix</keyword>
<gene>
    <name evidence="3" type="ORF">ACFO8L_39620</name>
</gene>
<keyword evidence="4" id="KW-1185">Reference proteome</keyword>
<sequence>MATVGNGNGDGDGKRPGWRRIMVPALVGTAVVLIASAIGYSATTQPAPPPSDPAVSGASPEEAAERSCEPLPSRANVHQMSDTITFPEISYSVDEAGDRPRIDLAGTYRGDIDEGRRIAVIARADPGSRDAGPEHRPGDGHYYYVQELQVDEEAHCWSALSLNPADSGSRGLDWHLYLVLVPVDFGVTSVSARNQVEDGVFEELESLAVFRVNI</sequence>
<keyword evidence="2" id="KW-0812">Transmembrane</keyword>
<evidence type="ECO:0000313" key="3">
    <source>
        <dbReference type="EMBL" id="MFC4592253.1"/>
    </source>
</evidence>
<proteinExistence type="predicted"/>
<feature type="region of interest" description="Disordered" evidence="1">
    <location>
        <begin position="43"/>
        <end position="76"/>
    </location>
</feature>